<dbReference type="AlphaFoldDB" id="A0AAD5BXU9"/>
<accession>A0AAD5BXU9</accession>
<protein>
    <submittedName>
        <fullName evidence="1">Uncharacterized protein</fullName>
    </submittedName>
</protein>
<comment type="caution">
    <text evidence="1">The sequence shown here is derived from an EMBL/GenBank/DDBJ whole genome shotgun (WGS) entry which is preliminary data.</text>
</comment>
<proteinExistence type="predicted"/>
<reference evidence="1" key="1">
    <citation type="submission" date="2022-06" db="EMBL/GenBank/DDBJ databases">
        <title>Uncovering the hologenomic basis of an extraordinary plant invasion.</title>
        <authorList>
            <person name="Bieker V.C."/>
            <person name="Martin M.D."/>
            <person name="Gilbert T."/>
            <person name="Hodgins K."/>
            <person name="Battlay P."/>
            <person name="Petersen B."/>
            <person name="Wilson J."/>
        </authorList>
    </citation>
    <scope>NUCLEOTIDE SEQUENCE</scope>
    <source>
        <strain evidence="1">AA19_3_7</strain>
        <tissue evidence="1">Leaf</tissue>
    </source>
</reference>
<evidence type="ECO:0000313" key="1">
    <source>
        <dbReference type="EMBL" id="KAI7731701.1"/>
    </source>
</evidence>
<evidence type="ECO:0000313" key="2">
    <source>
        <dbReference type="Proteomes" id="UP001206925"/>
    </source>
</evidence>
<organism evidence="1 2">
    <name type="scientific">Ambrosia artemisiifolia</name>
    <name type="common">Common ragweed</name>
    <dbReference type="NCBI Taxonomy" id="4212"/>
    <lineage>
        <taxon>Eukaryota</taxon>
        <taxon>Viridiplantae</taxon>
        <taxon>Streptophyta</taxon>
        <taxon>Embryophyta</taxon>
        <taxon>Tracheophyta</taxon>
        <taxon>Spermatophyta</taxon>
        <taxon>Magnoliopsida</taxon>
        <taxon>eudicotyledons</taxon>
        <taxon>Gunneridae</taxon>
        <taxon>Pentapetalae</taxon>
        <taxon>asterids</taxon>
        <taxon>campanulids</taxon>
        <taxon>Asterales</taxon>
        <taxon>Asteraceae</taxon>
        <taxon>Asteroideae</taxon>
        <taxon>Heliantheae alliance</taxon>
        <taxon>Heliantheae</taxon>
        <taxon>Ambrosia</taxon>
    </lineage>
</organism>
<keyword evidence="2" id="KW-1185">Reference proteome</keyword>
<dbReference type="EMBL" id="JAMZMK010010400">
    <property type="protein sequence ID" value="KAI7731701.1"/>
    <property type="molecule type" value="Genomic_DNA"/>
</dbReference>
<sequence>IFFFWLIKTTIDWTGHKGTSFESNKTTMDWTKDKGTECKRNCYKVWNSLSLKRKANTNSGC</sequence>
<gene>
    <name evidence="1" type="ORF">M8C21_001592</name>
</gene>
<dbReference type="Proteomes" id="UP001206925">
    <property type="component" value="Unassembled WGS sequence"/>
</dbReference>
<name>A0AAD5BXU9_AMBAR</name>
<feature type="non-terminal residue" evidence="1">
    <location>
        <position position="61"/>
    </location>
</feature>